<name>A0A427BAL9_ENSVE</name>
<gene>
    <name evidence="1" type="ORF">B296_00003288</name>
</gene>
<evidence type="ECO:0000313" key="2">
    <source>
        <dbReference type="Proteomes" id="UP000287651"/>
    </source>
</evidence>
<evidence type="ECO:0000313" key="1">
    <source>
        <dbReference type="EMBL" id="RRT85555.1"/>
    </source>
</evidence>
<sequence length="87" mass="9215">MPTISHAMALQAIIVLYNNIRSGFHRTCFPADPHTLSGRIPFRRYPAVAGSGAIAGKQQQEAAAYEALAGRSLASCHATLATSTSFP</sequence>
<reference evidence="1 2" key="1">
    <citation type="journal article" date="2014" name="Agronomy (Basel)">
        <title>A Draft Genome Sequence for Ensete ventricosum, the Drought-Tolerant Tree Against Hunger.</title>
        <authorList>
            <person name="Harrison J."/>
            <person name="Moore K.A."/>
            <person name="Paszkiewicz K."/>
            <person name="Jones T."/>
            <person name="Grant M."/>
            <person name="Ambacheew D."/>
            <person name="Muzemil S."/>
            <person name="Studholme D.J."/>
        </authorList>
    </citation>
    <scope>NUCLEOTIDE SEQUENCE [LARGE SCALE GENOMIC DNA]</scope>
</reference>
<dbReference type="Proteomes" id="UP000287651">
    <property type="component" value="Unassembled WGS sequence"/>
</dbReference>
<dbReference type="AlphaFoldDB" id="A0A427BAL9"/>
<accession>A0A427BAL9</accession>
<comment type="caution">
    <text evidence="1">The sequence shown here is derived from an EMBL/GenBank/DDBJ whole genome shotgun (WGS) entry which is preliminary data.</text>
</comment>
<dbReference type="EMBL" id="AMZH03000096">
    <property type="protein sequence ID" value="RRT85555.1"/>
    <property type="molecule type" value="Genomic_DNA"/>
</dbReference>
<proteinExistence type="predicted"/>
<protein>
    <submittedName>
        <fullName evidence="1">Uncharacterized protein</fullName>
    </submittedName>
</protein>
<organism evidence="1 2">
    <name type="scientific">Ensete ventricosum</name>
    <name type="common">Abyssinian banana</name>
    <name type="synonym">Musa ensete</name>
    <dbReference type="NCBI Taxonomy" id="4639"/>
    <lineage>
        <taxon>Eukaryota</taxon>
        <taxon>Viridiplantae</taxon>
        <taxon>Streptophyta</taxon>
        <taxon>Embryophyta</taxon>
        <taxon>Tracheophyta</taxon>
        <taxon>Spermatophyta</taxon>
        <taxon>Magnoliopsida</taxon>
        <taxon>Liliopsida</taxon>
        <taxon>Zingiberales</taxon>
        <taxon>Musaceae</taxon>
        <taxon>Ensete</taxon>
    </lineage>
</organism>